<dbReference type="AlphaFoldDB" id="A0AAV0YVA4"/>
<dbReference type="Proteomes" id="UP001157006">
    <property type="component" value="Chromosome 1L"/>
</dbReference>
<accession>A0AAV0YVA4</accession>
<gene>
    <name evidence="2" type="ORF">VFH_I351520</name>
</gene>
<dbReference type="Pfam" id="PF13966">
    <property type="entry name" value="zf-RVT"/>
    <property type="match status" value="1"/>
</dbReference>
<evidence type="ECO:0000259" key="1">
    <source>
        <dbReference type="Pfam" id="PF13966"/>
    </source>
</evidence>
<organism evidence="2 3">
    <name type="scientific">Vicia faba</name>
    <name type="common">Broad bean</name>
    <name type="synonym">Faba vulgaris</name>
    <dbReference type="NCBI Taxonomy" id="3906"/>
    <lineage>
        <taxon>Eukaryota</taxon>
        <taxon>Viridiplantae</taxon>
        <taxon>Streptophyta</taxon>
        <taxon>Embryophyta</taxon>
        <taxon>Tracheophyta</taxon>
        <taxon>Spermatophyta</taxon>
        <taxon>Magnoliopsida</taxon>
        <taxon>eudicotyledons</taxon>
        <taxon>Gunneridae</taxon>
        <taxon>Pentapetalae</taxon>
        <taxon>rosids</taxon>
        <taxon>fabids</taxon>
        <taxon>Fabales</taxon>
        <taxon>Fabaceae</taxon>
        <taxon>Papilionoideae</taxon>
        <taxon>50 kb inversion clade</taxon>
        <taxon>NPAAA clade</taxon>
        <taxon>Hologalegina</taxon>
        <taxon>IRL clade</taxon>
        <taxon>Fabeae</taxon>
        <taxon>Vicia</taxon>
    </lineage>
</organism>
<dbReference type="EMBL" id="OX451736">
    <property type="protein sequence ID" value="CAI8588519.1"/>
    <property type="molecule type" value="Genomic_DNA"/>
</dbReference>
<evidence type="ECO:0000313" key="2">
    <source>
        <dbReference type="EMBL" id="CAI8588519.1"/>
    </source>
</evidence>
<name>A0AAV0YVA4_VICFA</name>
<evidence type="ECO:0000313" key="3">
    <source>
        <dbReference type="Proteomes" id="UP001157006"/>
    </source>
</evidence>
<protein>
    <recommendedName>
        <fullName evidence="1">Reverse transcriptase zinc-binding domain-containing protein</fullName>
    </recommendedName>
</protein>
<proteinExistence type="predicted"/>
<dbReference type="InterPro" id="IPR026960">
    <property type="entry name" value="RVT-Znf"/>
</dbReference>
<feature type="domain" description="Reverse transcriptase zinc-binding" evidence="1">
    <location>
        <begin position="64"/>
        <end position="149"/>
    </location>
</feature>
<sequence length="153" mass="17780">MRSWIEGVWYWGDFGISQRISQQHGLLLEIQQLRLLLDGSNCSLIGIDSVEWKLEENQSFLIYSCYSYIAGRKIPFGPRNKFDKALQLVWKMGVSYKIKAFGWRFLINSLPTKDLLRIRGISFSIDFQKCVLCGIAYKSLEHSFLNCFVINLV</sequence>
<keyword evidence="3" id="KW-1185">Reference proteome</keyword>
<reference evidence="2 3" key="1">
    <citation type="submission" date="2023-01" db="EMBL/GenBank/DDBJ databases">
        <authorList>
            <person name="Kreplak J."/>
        </authorList>
    </citation>
    <scope>NUCLEOTIDE SEQUENCE [LARGE SCALE GENOMIC DNA]</scope>
</reference>